<sequence length="332" mass="37080">MMQLLSGGRERKVVPVNKGLQFDKFFDRWEASQEFDVKNPEKQAWIKEFAKNPVGVKEELKRAVERQTSLLSKQKGWCVKADTASRVITGMGLPHPLENGLLWHHTLGVPYISGSSLKGMCLAWAREWLEWEKPEIDRIFGSANCQGSVIFFDALPIVPLKLVADIITPHGSWRLVDVPKEGAIQTPSDWATPVPSPFLAIEEQQTFQFSCAPVNRRSDADKTDCDAIQAVLFEALEWLGIGAKTAVGYGRFLSVERRKNLDQNSSKRRSLAEKRLAEQTPELTKRVGSICFYCGEEVKVIALSAGAANIEYLEDGTVVNGIPLKALNLKLR</sequence>
<organism evidence="3 4">
    <name type="scientific">Donghicola mangrovi</name>
    <dbReference type="NCBI Taxonomy" id="2729614"/>
    <lineage>
        <taxon>Bacteria</taxon>
        <taxon>Pseudomonadati</taxon>
        <taxon>Pseudomonadota</taxon>
        <taxon>Alphaproteobacteria</taxon>
        <taxon>Rhodobacterales</taxon>
        <taxon>Roseobacteraceae</taxon>
        <taxon>Donghicola</taxon>
    </lineage>
</organism>
<dbReference type="NCBIfam" id="TIGR01898">
    <property type="entry name" value="cas_TM1791_cmr6"/>
    <property type="match status" value="1"/>
</dbReference>
<reference evidence="3 4" key="1">
    <citation type="submission" date="2020-04" db="EMBL/GenBank/DDBJ databases">
        <title>Donghicola sp., a member of the Rhodobacteraceae family isolated from mangrove forest in Thailand.</title>
        <authorList>
            <person name="Charoenyingcharoen P."/>
            <person name="Yukphan P."/>
        </authorList>
    </citation>
    <scope>NUCLEOTIDE SEQUENCE [LARGE SCALE GENOMIC DNA]</scope>
    <source>
        <strain evidence="3 4">B5-SW-15</strain>
    </source>
</reference>
<dbReference type="EMBL" id="JABCJE010000003">
    <property type="protein sequence ID" value="NVO23315.1"/>
    <property type="molecule type" value="Genomic_DNA"/>
</dbReference>
<dbReference type="RefSeq" id="WP_177157358.1">
    <property type="nucleotide sequence ID" value="NZ_JABCJE010000003.1"/>
</dbReference>
<dbReference type="PANTHER" id="PTHR39965">
    <property type="entry name" value="CRISPR SYSTEM CMR SUBUNIT CMR6"/>
    <property type="match status" value="1"/>
</dbReference>
<dbReference type="AlphaFoldDB" id="A0A850QA04"/>
<dbReference type="Pfam" id="PF03787">
    <property type="entry name" value="RAMPs"/>
    <property type="match status" value="1"/>
</dbReference>
<evidence type="ECO:0000259" key="2">
    <source>
        <dbReference type="Pfam" id="PF03787"/>
    </source>
</evidence>
<name>A0A850QA04_9RHOB</name>
<keyword evidence="1" id="KW-0051">Antiviral defense</keyword>
<evidence type="ECO:0000256" key="1">
    <source>
        <dbReference type="ARBA" id="ARBA00023118"/>
    </source>
</evidence>
<gene>
    <name evidence="3" type="primary">cmr6</name>
    <name evidence="3" type="ORF">HJ536_08100</name>
</gene>
<comment type="caution">
    <text evidence="3">The sequence shown here is derived from an EMBL/GenBank/DDBJ whole genome shotgun (WGS) entry which is preliminary data.</text>
</comment>
<dbReference type="InterPro" id="IPR005537">
    <property type="entry name" value="RAMP_III_fam"/>
</dbReference>
<protein>
    <submittedName>
        <fullName evidence="3">Type III-B CRISPR module RAMP protein Cmr6</fullName>
    </submittedName>
</protein>
<evidence type="ECO:0000313" key="4">
    <source>
        <dbReference type="Proteomes" id="UP000592216"/>
    </source>
</evidence>
<evidence type="ECO:0000313" key="3">
    <source>
        <dbReference type="EMBL" id="NVO23315.1"/>
    </source>
</evidence>
<dbReference type="GO" id="GO:0051607">
    <property type="term" value="P:defense response to virus"/>
    <property type="evidence" value="ECO:0007669"/>
    <property type="project" value="UniProtKB-KW"/>
</dbReference>
<accession>A0A850QA04</accession>
<proteinExistence type="predicted"/>
<dbReference type="PANTHER" id="PTHR39965:SF1">
    <property type="entry name" value="CRISPR SYSTEM CMR SUBUNIT CMR6"/>
    <property type="match status" value="1"/>
</dbReference>
<dbReference type="Proteomes" id="UP000592216">
    <property type="component" value="Unassembled WGS sequence"/>
</dbReference>
<feature type="domain" description="CRISPR type III-associated protein" evidence="2">
    <location>
        <begin position="82"/>
        <end position="252"/>
    </location>
</feature>
<dbReference type="InterPro" id="IPR010172">
    <property type="entry name" value="CRISPR-assoc_prot_TM1791"/>
</dbReference>